<dbReference type="PROSITE" id="PS52004">
    <property type="entry name" value="KS3_2"/>
    <property type="match status" value="1"/>
</dbReference>
<dbReference type="PROSITE" id="PS00012">
    <property type="entry name" value="PHOSPHOPANTETHEINE"/>
    <property type="match status" value="1"/>
</dbReference>
<organism evidence="12 13">
    <name type="scientific">Streptomyces aurantiacus</name>
    <dbReference type="NCBI Taxonomy" id="47760"/>
    <lineage>
        <taxon>Bacteria</taxon>
        <taxon>Bacillati</taxon>
        <taxon>Actinomycetota</taxon>
        <taxon>Actinomycetes</taxon>
        <taxon>Kitasatosporales</taxon>
        <taxon>Streptomycetaceae</taxon>
        <taxon>Streptomyces</taxon>
        <taxon>Streptomyces aurantiacus group</taxon>
    </lineage>
</organism>
<dbReference type="SUPFAM" id="SSF55048">
    <property type="entry name" value="Probable ACP-binding domain of malonyl-CoA ACP transacylase"/>
    <property type="match status" value="1"/>
</dbReference>
<keyword evidence="13" id="KW-1185">Reference proteome</keyword>
<dbReference type="RefSeq" id="WP_190854129.1">
    <property type="nucleotide sequence ID" value="NZ_AP023440.1"/>
</dbReference>
<dbReference type="InterPro" id="IPR042104">
    <property type="entry name" value="PKS_dehydratase_sf"/>
</dbReference>
<evidence type="ECO:0000313" key="12">
    <source>
        <dbReference type="EMBL" id="BCL32513.1"/>
    </source>
</evidence>
<keyword evidence="2" id="KW-0596">Phosphopantetheine</keyword>
<proteinExistence type="predicted"/>
<dbReference type="SMART" id="SM00827">
    <property type="entry name" value="PKS_AT"/>
    <property type="match status" value="1"/>
</dbReference>
<dbReference type="InterPro" id="IPR009081">
    <property type="entry name" value="PP-bd_ACP"/>
</dbReference>
<dbReference type="SMART" id="SM01294">
    <property type="entry name" value="PKS_PP_betabranch"/>
    <property type="match status" value="1"/>
</dbReference>
<dbReference type="Pfam" id="PF02801">
    <property type="entry name" value="Ketoacyl-synt_C"/>
    <property type="match status" value="1"/>
</dbReference>
<dbReference type="InterPro" id="IPR014030">
    <property type="entry name" value="Ketoacyl_synth_N"/>
</dbReference>
<dbReference type="InterPro" id="IPR049900">
    <property type="entry name" value="PKS_mFAS_DH"/>
</dbReference>
<dbReference type="InterPro" id="IPR020807">
    <property type="entry name" value="PKS_DH"/>
</dbReference>
<evidence type="ECO:0000256" key="4">
    <source>
        <dbReference type="ARBA" id="ARBA00022679"/>
    </source>
</evidence>
<dbReference type="InterPro" id="IPR013968">
    <property type="entry name" value="PKS_KR"/>
</dbReference>
<keyword evidence="5" id="KW-0045">Antibiotic biosynthesis</keyword>
<dbReference type="SUPFAM" id="SSF51735">
    <property type="entry name" value="NAD(P)-binding Rossmann-fold domains"/>
    <property type="match status" value="2"/>
</dbReference>
<dbReference type="FunFam" id="3.40.47.10:FF:000019">
    <property type="entry name" value="Polyketide synthase type I"/>
    <property type="match status" value="1"/>
</dbReference>
<dbReference type="InterPro" id="IPR016039">
    <property type="entry name" value="Thiolase-like"/>
</dbReference>
<dbReference type="InterPro" id="IPR001227">
    <property type="entry name" value="Ac_transferase_dom_sf"/>
</dbReference>
<comment type="pathway">
    <text evidence="1">Antibiotic biosynthesis.</text>
</comment>
<dbReference type="EMBL" id="AP023440">
    <property type="protein sequence ID" value="BCL32513.1"/>
    <property type="molecule type" value="Genomic_DNA"/>
</dbReference>
<dbReference type="GO" id="GO:0004312">
    <property type="term" value="F:fatty acid synthase activity"/>
    <property type="evidence" value="ECO:0007669"/>
    <property type="project" value="TreeGrafter"/>
</dbReference>
<dbReference type="Gene3D" id="3.30.70.3290">
    <property type="match status" value="1"/>
</dbReference>
<reference evidence="12 13" key="1">
    <citation type="journal article" date="2014" name="Int. J. Syst. Evol. Microbiol.">
        <title>Complete genome sequence of Corynebacterium casei LMG S-19264T (=DSM 44701T), isolated from a smear-ripened cheese.</title>
        <authorList>
            <consortium name="US DOE Joint Genome Institute (JGI-PGF)"/>
            <person name="Walter F."/>
            <person name="Albersmeier A."/>
            <person name="Kalinowski J."/>
            <person name="Ruckert C."/>
        </authorList>
    </citation>
    <scope>NUCLEOTIDE SEQUENCE [LARGE SCALE GENOMIC DNA]</scope>
    <source>
        <strain evidence="12 13">JCM 4677</strain>
    </source>
</reference>
<keyword evidence="4" id="KW-0808">Transferase</keyword>
<evidence type="ECO:0000256" key="3">
    <source>
        <dbReference type="ARBA" id="ARBA00022553"/>
    </source>
</evidence>
<protein>
    <submittedName>
        <fullName evidence="12">Phthiocerol synthesis polyketide synthase type I PpsA</fullName>
    </submittedName>
</protein>
<accession>A0A7G1PA03</accession>
<dbReference type="PROSITE" id="PS52019">
    <property type="entry name" value="PKS_MFAS_DH"/>
    <property type="match status" value="1"/>
</dbReference>
<dbReference type="SMART" id="SM00822">
    <property type="entry name" value="PKS_KR"/>
    <property type="match status" value="1"/>
</dbReference>
<dbReference type="Pfam" id="PF00550">
    <property type="entry name" value="PP-binding"/>
    <property type="match status" value="1"/>
</dbReference>
<dbReference type="InterPro" id="IPR036291">
    <property type="entry name" value="NAD(P)-bd_dom_sf"/>
</dbReference>
<dbReference type="Gene3D" id="1.10.1200.10">
    <property type="entry name" value="ACP-like"/>
    <property type="match status" value="1"/>
</dbReference>
<dbReference type="Pfam" id="PF21089">
    <property type="entry name" value="PKS_DH_N"/>
    <property type="match status" value="1"/>
</dbReference>
<dbReference type="InterPro" id="IPR016035">
    <property type="entry name" value="Acyl_Trfase/lysoPLipase"/>
</dbReference>
<feature type="active site" description="Proton donor; for dehydratase activity" evidence="7">
    <location>
        <position position="1088"/>
    </location>
</feature>
<dbReference type="GO" id="GO:0006633">
    <property type="term" value="P:fatty acid biosynthetic process"/>
    <property type="evidence" value="ECO:0007669"/>
    <property type="project" value="InterPro"/>
</dbReference>
<dbReference type="SUPFAM" id="SSF53901">
    <property type="entry name" value="Thiolase-like"/>
    <property type="match status" value="1"/>
</dbReference>
<dbReference type="Gene3D" id="3.10.129.110">
    <property type="entry name" value="Polyketide synthase dehydratase"/>
    <property type="match status" value="1"/>
</dbReference>
<dbReference type="InterPro" id="IPR016036">
    <property type="entry name" value="Malonyl_transacylase_ACP-bd"/>
</dbReference>
<feature type="compositionally biased region" description="Acidic residues" evidence="8">
    <location>
        <begin position="1631"/>
        <end position="1641"/>
    </location>
</feature>
<dbReference type="InterPro" id="IPR020841">
    <property type="entry name" value="PKS_Beta-ketoAc_synthase_dom"/>
</dbReference>
<dbReference type="InterPro" id="IPR014043">
    <property type="entry name" value="Acyl_transferase_dom"/>
</dbReference>
<dbReference type="SMART" id="SM00823">
    <property type="entry name" value="PKS_PP"/>
    <property type="match status" value="1"/>
</dbReference>
<dbReference type="InterPro" id="IPR050091">
    <property type="entry name" value="PKS_NRPS_Biosynth_Enz"/>
</dbReference>
<gene>
    <name evidence="12" type="primary">ppsA</name>
    <name evidence="12" type="ORF">GCM10017557_73720</name>
</gene>
<dbReference type="GO" id="GO:0050641">
    <property type="term" value="F:6-methylsalicylic acid synthase activity"/>
    <property type="evidence" value="ECO:0007669"/>
    <property type="project" value="UniProtKB-EC"/>
</dbReference>
<feature type="active site" description="Proton acceptor; for dehydratase activity" evidence="7">
    <location>
        <position position="933"/>
    </location>
</feature>
<dbReference type="PANTHER" id="PTHR43775:SF37">
    <property type="entry name" value="SI:DKEY-61P9.11"/>
    <property type="match status" value="1"/>
</dbReference>
<dbReference type="InterPro" id="IPR057326">
    <property type="entry name" value="KR_dom"/>
</dbReference>
<dbReference type="Gene3D" id="3.40.50.720">
    <property type="entry name" value="NAD(P)-binding Rossmann-like Domain"/>
    <property type="match status" value="1"/>
</dbReference>
<evidence type="ECO:0000256" key="5">
    <source>
        <dbReference type="ARBA" id="ARBA00023194"/>
    </source>
</evidence>
<evidence type="ECO:0000256" key="7">
    <source>
        <dbReference type="PROSITE-ProRule" id="PRU01363"/>
    </source>
</evidence>
<dbReference type="Proteomes" id="UP000516444">
    <property type="component" value="Chromosome"/>
</dbReference>
<evidence type="ECO:0000313" key="13">
    <source>
        <dbReference type="Proteomes" id="UP000516444"/>
    </source>
</evidence>
<dbReference type="SMART" id="SM00826">
    <property type="entry name" value="PKS_DH"/>
    <property type="match status" value="1"/>
</dbReference>
<dbReference type="GO" id="GO:0033068">
    <property type="term" value="P:macrolide biosynthetic process"/>
    <property type="evidence" value="ECO:0007669"/>
    <property type="project" value="UniProtKB-ARBA"/>
</dbReference>
<dbReference type="Gene3D" id="3.40.47.10">
    <property type="match status" value="1"/>
</dbReference>
<dbReference type="InterPro" id="IPR014031">
    <property type="entry name" value="Ketoacyl_synth_C"/>
</dbReference>
<evidence type="ECO:0000256" key="8">
    <source>
        <dbReference type="SAM" id="MobiDB-lite"/>
    </source>
</evidence>
<dbReference type="GO" id="GO:0004315">
    <property type="term" value="F:3-oxoacyl-[acyl-carrier-protein] synthase activity"/>
    <property type="evidence" value="ECO:0007669"/>
    <property type="project" value="InterPro"/>
</dbReference>
<evidence type="ECO:0000256" key="2">
    <source>
        <dbReference type="ARBA" id="ARBA00022450"/>
    </source>
</evidence>
<dbReference type="CDD" id="cd00833">
    <property type="entry name" value="PKS"/>
    <property type="match status" value="1"/>
</dbReference>
<keyword evidence="3" id="KW-0597">Phosphoprotein</keyword>
<dbReference type="KEGG" id="sgm:GCM10017557_73720"/>
<dbReference type="Pfam" id="PF08659">
    <property type="entry name" value="KR"/>
    <property type="match status" value="1"/>
</dbReference>
<dbReference type="SUPFAM" id="SSF47336">
    <property type="entry name" value="ACP-like"/>
    <property type="match status" value="1"/>
</dbReference>
<feature type="region of interest" description="N-terminal hotdog fold" evidence="7">
    <location>
        <begin position="900"/>
        <end position="1015"/>
    </location>
</feature>
<evidence type="ECO:0000259" key="11">
    <source>
        <dbReference type="PROSITE" id="PS52019"/>
    </source>
</evidence>
<dbReference type="InterPro" id="IPR049552">
    <property type="entry name" value="PKS_DH_N"/>
</dbReference>
<dbReference type="CDD" id="cd08955">
    <property type="entry name" value="KR_2_FAS_SDR_x"/>
    <property type="match status" value="1"/>
</dbReference>
<dbReference type="Pfam" id="PF00109">
    <property type="entry name" value="ketoacyl-synt"/>
    <property type="match status" value="1"/>
</dbReference>
<dbReference type="SMART" id="SM00825">
    <property type="entry name" value="PKS_KS"/>
    <property type="match status" value="1"/>
</dbReference>
<dbReference type="Pfam" id="PF16197">
    <property type="entry name" value="KAsynt_C_assoc"/>
    <property type="match status" value="1"/>
</dbReference>
<feature type="domain" description="Carrier" evidence="9">
    <location>
        <begin position="1653"/>
        <end position="1728"/>
    </location>
</feature>
<dbReference type="InterPro" id="IPR020806">
    <property type="entry name" value="PKS_PP-bd"/>
</dbReference>
<sequence>MTAPEPIAVVGLACRFAGGIDSPEKFWSLLREGRDTIGEVPDDRWEWYGSLDRENAAAVGGVTRYGAFLDDIKGFDADFFEVTPREAALMDPQQRIVLELAWEALEHAGIPPRDLAGSDAGVFMGVGSDDYGRRMLEDLPRIEAWTGIGGAYCGVANRVSYVLDLHGPSVAVDTACSSSLVSVHLAVQSLRDRECPVALAGGVLVMASPGLSLVLDAAGATAPDGRCKSFDASGDGYGRGEGGGVVVLKRLSDARRDGDRVLALIRGSAVHQDGRTSGIMAPNGEAQAHLMRRTYERAGLDPATVGYVEAHGTGTPAGDPLEARAMASVFGVDRPREQPCLIGSVKPNIGHLEAGAGIAGVIKAVLALRHAEIPPSLNFHEPNPAVPWATSGLRVVTEPTPWPETAGGPRRAGVSGYGYGGTIAHVVLEQAPDIGPPDRTLHDEVPEGRQPELALYPLSGAGEAAVREYAGKLADRLDAPASVAEVGHTLARRRSHLPHRATVVAAGQEQLAARLREFADTGDAPGLSTGSVQTSAGGGLVWVFSGHGSQWTGMARELLAREPVFAETVDRLEPVFLAELGISPRAALLDDAAHPVDVVQPLIFAVQTSLSALWQERGLRPDAVLGHSVGEIAAAVTAGVLTLEQGARLVCRRSLLLRKVAGKGAMAMVGLTAEEAELRLAGRRDVTVAITASPGSTVISGDIPAVADVSGRWRADGVAVRAVDSDVAFHSPHMDPLLEDLAAAAADLTPSRARIPVYGTALDDPRDTAARDGRYWAANLGGRVRFRQAVQAAVEDGYRLFLEVSPHPVVEHSVNETLDHLGVEDAFTTHSLRRRRPERETLLANLGQLYCHGAAVDWSRSWPDAAVADLPGVAWQRRPHWLQEPPPRSAAADRHDVTGHTLLGGRTTLYGTTPARSWRTHLDHDSRPYPGDHPVRGVEIVPAAVLLNTFLTAAARGGTPPDLADVALRVPVAVPLTRPRELQVVSQDGTIRLTSRPVGDADDDNGLITHTTATVEPRGALREAAPVATHEELPAGYVVDRLAELGVAAMGFPWRIDELRRADGALTAVVRADPASDEAPATWAPVLDAALSTASVVFPGPPVLRMPAHIRRVTLEGPSPALARITVRITGENVVDVDISDTDGAPVGRLAELRYGLLEDDTGAVASPRRLVHRMEWRPLGPTDPGSHQTVVLVGDDRDLVKRLSRRLVGEGVPHRIASAPEELRASELTSGHTVVVVPAPGLSGEPVGRSSVRASWLLARTAQRLAAAASAQPPRLWCVTQGVRESADEASLSHAPLWGLGRVIAGEHPELWGGLVDIGSSPRDVAGLVDLLGTAHGEDILAVREGRPEVARLALLEGEPVRPPVACRPDSTYLITGGLGALGLEVAHWLAGRGARRIVLSGRRALPSRDQWDEVTDPRVLAQVESVKSLERMGTTVVTVALDVSDADAAEKLLAPAALGLPPVRGVVHAAGVLDDRPLRSLDEASLRTVLRPKTEGAWVLHGLFPPGSLDFLVLFSSCGQLLGLPGQSSYAAGNAFLDALAAHRRAVGDTGTVSFGWTSWRGLGMSTSSEVIDAELAAHGTADVTAPEAFASWELAERYDLPYAAVLRTLPPEPGQRRPPLLSEVPTDAPDDASDEETEAPWAGLAGDELRAFLTSEVSRQVAAETHLGASEVDPHRALTEMGLDSVMTVRIRRGLERQFRMPLPATLFWDRPTVHAVADLLAQRVGIPDPTPADEGSTP</sequence>
<keyword evidence="6" id="KW-0012">Acyltransferase</keyword>
<dbReference type="InterPro" id="IPR018201">
    <property type="entry name" value="Ketoacyl_synth_AS"/>
</dbReference>
<dbReference type="PROSITE" id="PS00606">
    <property type="entry name" value="KS3_1"/>
    <property type="match status" value="1"/>
</dbReference>
<feature type="domain" description="PKS/mFAS DH" evidence="11">
    <location>
        <begin position="900"/>
        <end position="1164"/>
    </location>
</feature>
<dbReference type="PANTHER" id="PTHR43775">
    <property type="entry name" value="FATTY ACID SYNTHASE"/>
    <property type="match status" value="1"/>
</dbReference>
<name>A0A7G1PA03_9ACTN</name>
<evidence type="ECO:0000256" key="1">
    <source>
        <dbReference type="ARBA" id="ARBA00004792"/>
    </source>
</evidence>
<evidence type="ECO:0000259" key="10">
    <source>
        <dbReference type="PROSITE" id="PS52004"/>
    </source>
</evidence>
<feature type="region of interest" description="Disordered" evidence="8">
    <location>
        <begin position="1612"/>
        <end position="1641"/>
    </location>
</feature>
<dbReference type="InterPro" id="IPR032821">
    <property type="entry name" value="PKS_assoc"/>
</dbReference>
<dbReference type="Pfam" id="PF00698">
    <property type="entry name" value="Acyl_transf_1"/>
    <property type="match status" value="1"/>
</dbReference>
<dbReference type="Gene3D" id="3.40.366.10">
    <property type="entry name" value="Malonyl-Coenzyme A Acyl Carrier Protein, domain 2"/>
    <property type="match status" value="1"/>
</dbReference>
<dbReference type="PROSITE" id="PS50075">
    <property type="entry name" value="CARRIER"/>
    <property type="match status" value="1"/>
</dbReference>
<feature type="region of interest" description="C-terminal hotdog fold" evidence="7">
    <location>
        <begin position="1029"/>
        <end position="1164"/>
    </location>
</feature>
<dbReference type="GO" id="GO:0031177">
    <property type="term" value="F:phosphopantetheine binding"/>
    <property type="evidence" value="ECO:0007669"/>
    <property type="project" value="InterPro"/>
</dbReference>
<dbReference type="InterPro" id="IPR036736">
    <property type="entry name" value="ACP-like_sf"/>
</dbReference>
<feature type="domain" description="Ketosynthase family 3 (KS3)" evidence="10">
    <location>
        <begin position="4"/>
        <end position="430"/>
    </location>
</feature>
<dbReference type="SUPFAM" id="SSF52151">
    <property type="entry name" value="FabD/lysophospholipase-like"/>
    <property type="match status" value="1"/>
</dbReference>
<dbReference type="InterPro" id="IPR006162">
    <property type="entry name" value="Ppantetheine_attach_site"/>
</dbReference>
<evidence type="ECO:0000256" key="6">
    <source>
        <dbReference type="ARBA" id="ARBA00023315"/>
    </source>
</evidence>
<evidence type="ECO:0000259" key="9">
    <source>
        <dbReference type="PROSITE" id="PS50075"/>
    </source>
</evidence>